<sequence>MDPDQDIQVINPKDKNASPEESRTATSSQRPEPFPTGNSVNIPVLVQQHVCSGKAAEVGASAKPLDRDNELLSSSKDVLGTRKYRGPSTGLDTYVLQRKSPKDKFLVEKPKHFVRGPEERVVTKEGKYLSGSSSSLQKRESSSTSAKQGKASQKGNQKAKGKGKSNSNNPYPWSYRISKKEKQDMENVLIMERTFMEFKNNEDKRMNKSLSKKYTL</sequence>
<name>A0A9Q3FEP8_9BASI</name>
<proteinExistence type="predicted"/>
<comment type="caution">
    <text evidence="2">The sequence shown here is derived from an EMBL/GenBank/DDBJ whole genome shotgun (WGS) entry which is preliminary data.</text>
</comment>
<feature type="region of interest" description="Disordered" evidence="1">
    <location>
        <begin position="59"/>
        <end position="92"/>
    </location>
</feature>
<evidence type="ECO:0000313" key="2">
    <source>
        <dbReference type="EMBL" id="MBW0535895.1"/>
    </source>
</evidence>
<dbReference type="AlphaFoldDB" id="A0A9Q3FEP8"/>
<feature type="compositionally biased region" description="Basic and acidic residues" evidence="1">
    <location>
        <begin position="196"/>
        <end position="206"/>
    </location>
</feature>
<reference evidence="2" key="1">
    <citation type="submission" date="2021-03" db="EMBL/GenBank/DDBJ databases">
        <title>Draft genome sequence of rust myrtle Austropuccinia psidii MF-1, a brazilian biotype.</title>
        <authorList>
            <person name="Quecine M.C."/>
            <person name="Pachon D.M.R."/>
            <person name="Bonatelli M.L."/>
            <person name="Correr F.H."/>
            <person name="Franceschini L.M."/>
            <person name="Leite T.F."/>
            <person name="Margarido G.R.A."/>
            <person name="Almeida C.A."/>
            <person name="Ferrarezi J.A."/>
            <person name="Labate C.A."/>
        </authorList>
    </citation>
    <scope>NUCLEOTIDE SEQUENCE</scope>
    <source>
        <strain evidence="2">MF-1</strain>
    </source>
</reference>
<evidence type="ECO:0000256" key="1">
    <source>
        <dbReference type="SAM" id="MobiDB-lite"/>
    </source>
</evidence>
<evidence type="ECO:0000313" key="3">
    <source>
        <dbReference type="Proteomes" id="UP000765509"/>
    </source>
</evidence>
<keyword evidence="3" id="KW-1185">Reference proteome</keyword>
<feature type="compositionally biased region" description="Basic and acidic residues" evidence="1">
    <location>
        <begin position="110"/>
        <end position="127"/>
    </location>
</feature>
<organism evidence="2 3">
    <name type="scientific">Austropuccinia psidii MF-1</name>
    <dbReference type="NCBI Taxonomy" id="1389203"/>
    <lineage>
        <taxon>Eukaryota</taxon>
        <taxon>Fungi</taxon>
        <taxon>Dikarya</taxon>
        <taxon>Basidiomycota</taxon>
        <taxon>Pucciniomycotina</taxon>
        <taxon>Pucciniomycetes</taxon>
        <taxon>Pucciniales</taxon>
        <taxon>Sphaerophragmiaceae</taxon>
        <taxon>Austropuccinia</taxon>
    </lineage>
</organism>
<dbReference type="EMBL" id="AVOT02040663">
    <property type="protein sequence ID" value="MBW0535895.1"/>
    <property type="molecule type" value="Genomic_DNA"/>
</dbReference>
<dbReference type="Proteomes" id="UP000765509">
    <property type="component" value="Unassembled WGS sequence"/>
</dbReference>
<accession>A0A9Q3FEP8</accession>
<feature type="compositionally biased region" description="Basic and acidic residues" evidence="1">
    <location>
        <begin position="12"/>
        <end position="23"/>
    </location>
</feature>
<feature type="region of interest" description="Disordered" evidence="1">
    <location>
        <begin position="196"/>
        <end position="216"/>
    </location>
</feature>
<feature type="compositionally biased region" description="Low complexity" evidence="1">
    <location>
        <begin position="130"/>
        <end position="156"/>
    </location>
</feature>
<feature type="region of interest" description="Disordered" evidence="1">
    <location>
        <begin position="110"/>
        <end position="178"/>
    </location>
</feature>
<feature type="region of interest" description="Disordered" evidence="1">
    <location>
        <begin position="1"/>
        <end position="40"/>
    </location>
</feature>
<protein>
    <submittedName>
        <fullName evidence="2">Uncharacterized protein</fullName>
    </submittedName>
</protein>
<feature type="compositionally biased region" description="Polar residues" evidence="1">
    <location>
        <begin position="24"/>
        <end position="40"/>
    </location>
</feature>
<gene>
    <name evidence="2" type="ORF">O181_075610</name>
</gene>